<comment type="caution">
    <text evidence="1">The sequence shown here is derived from an EMBL/GenBank/DDBJ whole genome shotgun (WGS) entry which is preliminary data.</text>
</comment>
<evidence type="ECO:0000313" key="2">
    <source>
        <dbReference type="Proteomes" id="UP000181901"/>
    </source>
</evidence>
<name>A0A1J5MS15_9BACT</name>
<dbReference type="InterPro" id="IPR007420">
    <property type="entry name" value="DUF465"/>
</dbReference>
<reference evidence="1 2" key="1">
    <citation type="submission" date="2015-09" db="EMBL/GenBank/DDBJ databases">
        <title>Genome of Desulfovibrio dechloracetivorans BerOc1, a mercury methylating strain isolated from highly hydrocarbons and metals contaminated coastal sediments.</title>
        <authorList>
            <person name="Goni Urriza M."/>
            <person name="Gassie C."/>
            <person name="Bouchez O."/>
            <person name="Klopp C."/>
            <person name="Ranchou-Peyruse A."/>
            <person name="Remy G."/>
        </authorList>
    </citation>
    <scope>NUCLEOTIDE SEQUENCE [LARGE SCALE GENOMIC DNA]</scope>
    <source>
        <strain evidence="1 2">BerOc1</strain>
    </source>
</reference>
<dbReference type="Pfam" id="PF04325">
    <property type="entry name" value="DUF465"/>
    <property type="match status" value="1"/>
</dbReference>
<keyword evidence="2" id="KW-1185">Reference proteome</keyword>
<sequence>MEANDLDLIEKYGAEDTQLKALWDQHINYEKMLDKLESKSYLSPTEMQEMKELKKKKLAGKTTLSSLLEKYRQLEA</sequence>
<evidence type="ECO:0008006" key="3">
    <source>
        <dbReference type="Google" id="ProtNLM"/>
    </source>
</evidence>
<protein>
    <recommendedName>
        <fullName evidence="3">DUF465 domain-containing protein</fullName>
    </recommendedName>
</protein>
<accession>A0A1J5MS15</accession>
<gene>
    <name evidence="1" type="ORF">BerOc1_03563</name>
</gene>
<evidence type="ECO:0000313" key="1">
    <source>
        <dbReference type="EMBL" id="OIQ48810.1"/>
    </source>
</evidence>
<dbReference type="Gene3D" id="6.10.280.50">
    <property type="match status" value="1"/>
</dbReference>
<dbReference type="AlphaFoldDB" id="A0A1J5MS15"/>
<dbReference type="Proteomes" id="UP000181901">
    <property type="component" value="Unassembled WGS sequence"/>
</dbReference>
<dbReference type="InterPro" id="IPR038444">
    <property type="entry name" value="DUF465_sf"/>
</dbReference>
<organism evidence="1 2">
    <name type="scientific">Pseudodesulfovibrio hydrargyri</name>
    <dbReference type="NCBI Taxonomy" id="2125990"/>
    <lineage>
        <taxon>Bacteria</taxon>
        <taxon>Pseudomonadati</taxon>
        <taxon>Thermodesulfobacteriota</taxon>
        <taxon>Desulfovibrionia</taxon>
        <taxon>Desulfovibrionales</taxon>
        <taxon>Desulfovibrionaceae</taxon>
    </lineage>
</organism>
<dbReference type="OrthoDB" id="5471937at2"/>
<dbReference type="RefSeq" id="WP_071547248.1">
    <property type="nucleotide sequence ID" value="NZ_LKAQ01000005.1"/>
</dbReference>
<dbReference type="EMBL" id="LKAQ01000005">
    <property type="protein sequence ID" value="OIQ48810.1"/>
    <property type="molecule type" value="Genomic_DNA"/>
</dbReference>
<proteinExistence type="predicted"/>